<dbReference type="Gene3D" id="2.60.120.260">
    <property type="entry name" value="Galactose-binding domain-like"/>
    <property type="match status" value="2"/>
</dbReference>
<feature type="chain" id="PRO_5022862867" evidence="8">
    <location>
        <begin position="19"/>
        <end position="641"/>
    </location>
</feature>
<dbReference type="Pfam" id="PF21467">
    <property type="entry name" value="BetaGal_gal-bd"/>
    <property type="match status" value="1"/>
</dbReference>
<name>A0A5E4MJ12_9HEMI</name>
<dbReference type="InterPro" id="IPR048913">
    <property type="entry name" value="BetaGal_gal-bd"/>
</dbReference>
<evidence type="ECO:0000256" key="4">
    <source>
        <dbReference type="ARBA" id="ARBA00023180"/>
    </source>
</evidence>
<feature type="active site" description="Nucleophile" evidence="6">
    <location>
        <position position="266"/>
    </location>
</feature>
<keyword evidence="3 12" id="KW-0378">Hydrolase</keyword>
<evidence type="ECO:0000256" key="2">
    <source>
        <dbReference type="ARBA" id="ARBA00022729"/>
    </source>
</evidence>
<evidence type="ECO:0000256" key="7">
    <source>
        <dbReference type="RuleBase" id="RU003679"/>
    </source>
</evidence>
<dbReference type="GO" id="GO:0005975">
    <property type="term" value="P:carbohydrate metabolic process"/>
    <property type="evidence" value="ECO:0007669"/>
    <property type="project" value="InterPro"/>
</dbReference>
<proteinExistence type="inferred from homology"/>
<dbReference type="SUPFAM" id="SSF49785">
    <property type="entry name" value="Galactose-binding domain-like"/>
    <property type="match status" value="1"/>
</dbReference>
<dbReference type="InterPro" id="IPR017853">
    <property type="entry name" value="GH"/>
</dbReference>
<keyword evidence="13" id="KW-1185">Reference proteome</keyword>
<feature type="domain" description="Beta-galactosidase 1-like first all-beta" evidence="10">
    <location>
        <begin position="407"/>
        <end position="522"/>
    </location>
</feature>
<feature type="signal peptide" evidence="8">
    <location>
        <begin position="1"/>
        <end position="18"/>
    </location>
</feature>
<dbReference type="Proteomes" id="UP000325440">
    <property type="component" value="Unassembled WGS sequence"/>
</dbReference>
<keyword evidence="2 8" id="KW-0732">Signal</keyword>
<dbReference type="FunFam" id="3.20.20.80:FF:000017">
    <property type="entry name" value="Beta-galactosidase"/>
    <property type="match status" value="1"/>
</dbReference>
<dbReference type="OrthoDB" id="1657402at2759"/>
<organism evidence="12 13">
    <name type="scientific">Cinara cedri</name>
    <dbReference type="NCBI Taxonomy" id="506608"/>
    <lineage>
        <taxon>Eukaryota</taxon>
        <taxon>Metazoa</taxon>
        <taxon>Ecdysozoa</taxon>
        <taxon>Arthropoda</taxon>
        <taxon>Hexapoda</taxon>
        <taxon>Insecta</taxon>
        <taxon>Pterygota</taxon>
        <taxon>Neoptera</taxon>
        <taxon>Paraneoptera</taxon>
        <taxon>Hemiptera</taxon>
        <taxon>Sternorrhyncha</taxon>
        <taxon>Aphidomorpha</taxon>
        <taxon>Aphidoidea</taxon>
        <taxon>Aphididae</taxon>
        <taxon>Lachninae</taxon>
        <taxon>Cinara</taxon>
    </lineage>
</organism>
<evidence type="ECO:0000259" key="10">
    <source>
        <dbReference type="Pfam" id="PF21317"/>
    </source>
</evidence>
<feature type="domain" description="Beta-galactosidase galactose-binding" evidence="11">
    <location>
        <begin position="541"/>
        <end position="601"/>
    </location>
</feature>
<protein>
    <submittedName>
        <fullName evidence="12">Glycoside hydrolase superfamily,Beta-galactosidase 1-like,Glycoside hydrolase, family</fullName>
    </submittedName>
</protein>
<reference evidence="12 13" key="1">
    <citation type="submission" date="2019-08" db="EMBL/GenBank/DDBJ databases">
        <authorList>
            <person name="Alioto T."/>
            <person name="Alioto T."/>
            <person name="Gomez Garrido J."/>
        </authorList>
    </citation>
    <scope>NUCLEOTIDE SEQUENCE [LARGE SCALE GENOMIC DNA]</scope>
</reference>
<dbReference type="InterPro" id="IPR001944">
    <property type="entry name" value="Glycoside_Hdrlase_35"/>
</dbReference>
<evidence type="ECO:0000256" key="1">
    <source>
        <dbReference type="ARBA" id="ARBA00009809"/>
    </source>
</evidence>
<evidence type="ECO:0000256" key="5">
    <source>
        <dbReference type="ARBA" id="ARBA00023295"/>
    </source>
</evidence>
<dbReference type="InterPro" id="IPR031330">
    <property type="entry name" value="Gly_Hdrlase_35_cat"/>
</dbReference>
<gene>
    <name evidence="12" type="ORF">CINCED_3A015486</name>
</gene>
<dbReference type="AlphaFoldDB" id="A0A5E4MJ12"/>
<dbReference type="GO" id="GO:0004565">
    <property type="term" value="F:beta-galactosidase activity"/>
    <property type="evidence" value="ECO:0007669"/>
    <property type="project" value="InterPro"/>
</dbReference>
<dbReference type="Pfam" id="PF01301">
    <property type="entry name" value="Glyco_hydro_35"/>
    <property type="match status" value="1"/>
</dbReference>
<dbReference type="Gene3D" id="3.20.20.80">
    <property type="entry name" value="Glycosidases"/>
    <property type="match status" value="1"/>
</dbReference>
<dbReference type="SUPFAM" id="SSF51445">
    <property type="entry name" value="(Trans)glycosidases"/>
    <property type="match status" value="1"/>
</dbReference>
<dbReference type="InterPro" id="IPR008979">
    <property type="entry name" value="Galactose-bd-like_sf"/>
</dbReference>
<dbReference type="PRINTS" id="PR00742">
    <property type="entry name" value="GLHYDRLASE35"/>
</dbReference>
<evidence type="ECO:0000259" key="9">
    <source>
        <dbReference type="Pfam" id="PF01301"/>
    </source>
</evidence>
<feature type="active site" description="Proton donor" evidence="6">
    <location>
        <position position="186"/>
    </location>
</feature>
<evidence type="ECO:0000256" key="6">
    <source>
        <dbReference type="PIRSR" id="PIRSR006336-1"/>
    </source>
</evidence>
<dbReference type="InterPro" id="IPR026283">
    <property type="entry name" value="B-gal_1-like"/>
</dbReference>
<comment type="similarity">
    <text evidence="1 7">Belongs to the glycosyl hydrolase 35 family.</text>
</comment>
<accession>A0A5E4MJ12</accession>
<dbReference type="InterPro" id="IPR048912">
    <property type="entry name" value="BetaGal1-like_ABD1"/>
</dbReference>
<dbReference type="Pfam" id="PF21317">
    <property type="entry name" value="BetaGal_ABD_1"/>
    <property type="match status" value="1"/>
</dbReference>
<evidence type="ECO:0000256" key="3">
    <source>
        <dbReference type="ARBA" id="ARBA00022801"/>
    </source>
</evidence>
<evidence type="ECO:0000256" key="8">
    <source>
        <dbReference type="SAM" id="SignalP"/>
    </source>
</evidence>
<dbReference type="PIRSF" id="PIRSF006336">
    <property type="entry name" value="B-gal"/>
    <property type="match status" value="1"/>
</dbReference>
<feature type="domain" description="Glycoside hydrolase 35 catalytic" evidence="9">
    <location>
        <begin position="37"/>
        <end position="360"/>
    </location>
</feature>
<sequence>MNWICVCMFCLLIIFVLSDSQKHTNERTFIIDYEKNEFLKDGQVFRYVSGSLHYFRVPQQYWKDRIQKYKAAGLNAITTYVEWSLHEPYPGIYNFEGIADLEYFLKLIKDENMYLLLRPGPYICAERDFGGFPYWLLNVTPKNSLRTNNLSYTKYVSKWFSVLMPKIQPYLYGNGGNIIMVQVENEYGSYYACDSEYKLWLRDLFRSYVQNNAVLYTTDGCGESYVHCGSIPEVYATVDFGIGSNASECFNFTKMVQNGGPLVNSEFYPGWLSHWQEPLAVVPSNDVVNQVKIMLAMNASFNFYMFHGGTNFGFTSGANTNDTKSSVGYLAQLTSYDYNAPLDEAGDPTEKYFKIKHALKKANYLDTNYISPIPAPKGAYGKFNLQPLVSIFEKAAQRIKPVVSMVPLPFEDMDINTGFVIYETSLKNIQMNHTNPIILNVTSVRDRAIIYLDQLQVGIMSRLKGNTTISLNINNSIQTLSILVENQGRINYGDFLEDRKGISGTVSLGDQVLSPWKMIAYPLNETAWFSSITPSKNVQLPAFYKTQFMLPENYSTCLDTYLDTSGWTKGVAFLNEINLGRYWPIGGPQVTLYVPAAFLKPPPSINTLVMLELENAPQDLAVQFIDYPILDGPISGPRLSK</sequence>
<dbReference type="PANTHER" id="PTHR23421">
    <property type="entry name" value="BETA-GALACTOSIDASE RELATED"/>
    <property type="match status" value="1"/>
</dbReference>
<evidence type="ECO:0000259" key="11">
    <source>
        <dbReference type="Pfam" id="PF21467"/>
    </source>
</evidence>
<evidence type="ECO:0000313" key="13">
    <source>
        <dbReference type="Proteomes" id="UP000325440"/>
    </source>
</evidence>
<keyword evidence="5" id="KW-0326">Glycosidase</keyword>
<evidence type="ECO:0000313" key="12">
    <source>
        <dbReference type="EMBL" id="VVC31544.1"/>
    </source>
</evidence>
<dbReference type="EMBL" id="CABPRJ010000950">
    <property type="protein sequence ID" value="VVC31544.1"/>
    <property type="molecule type" value="Genomic_DNA"/>
</dbReference>
<keyword evidence="4" id="KW-0325">Glycoprotein</keyword>